<proteinExistence type="inferred from homology"/>
<feature type="domain" description="Glycosyltransferase 2-like" evidence="5">
    <location>
        <begin position="20"/>
        <end position="138"/>
    </location>
</feature>
<keyword evidence="7" id="KW-1185">Reference proteome</keyword>
<evidence type="ECO:0000313" key="7">
    <source>
        <dbReference type="Proteomes" id="UP000589036"/>
    </source>
</evidence>
<keyword evidence="3" id="KW-0328">Glycosyltransferase</keyword>
<dbReference type="InterPro" id="IPR029044">
    <property type="entry name" value="Nucleotide-diphossugar_trans"/>
</dbReference>
<gene>
    <name evidence="6" type="ORF">HDA32_002361</name>
</gene>
<comment type="similarity">
    <text evidence="2">Belongs to the glycosyltransferase 2 family.</text>
</comment>
<evidence type="ECO:0000313" key="6">
    <source>
        <dbReference type="EMBL" id="NYE47241.1"/>
    </source>
</evidence>
<accession>A0A852TUA5</accession>
<dbReference type="Pfam" id="PF00535">
    <property type="entry name" value="Glycos_transf_2"/>
    <property type="match status" value="1"/>
</dbReference>
<dbReference type="PANTHER" id="PTHR43179:SF12">
    <property type="entry name" value="GALACTOFURANOSYLTRANSFERASE GLFT2"/>
    <property type="match status" value="1"/>
</dbReference>
<name>A0A852TUA5_9ACTN</name>
<evidence type="ECO:0000256" key="2">
    <source>
        <dbReference type="ARBA" id="ARBA00006739"/>
    </source>
</evidence>
<organism evidence="6 7">
    <name type="scientific">Spinactinospora alkalitolerans</name>
    <dbReference type="NCBI Taxonomy" id="687207"/>
    <lineage>
        <taxon>Bacteria</taxon>
        <taxon>Bacillati</taxon>
        <taxon>Actinomycetota</taxon>
        <taxon>Actinomycetes</taxon>
        <taxon>Streptosporangiales</taxon>
        <taxon>Nocardiopsidaceae</taxon>
        <taxon>Spinactinospora</taxon>
    </lineage>
</organism>
<protein>
    <submittedName>
        <fullName evidence="6">GT2 family glycosyltransferase</fullName>
    </submittedName>
</protein>
<keyword evidence="4 6" id="KW-0808">Transferase</keyword>
<dbReference type="Gene3D" id="3.90.550.10">
    <property type="entry name" value="Spore Coat Polysaccharide Biosynthesis Protein SpsA, Chain A"/>
    <property type="match status" value="1"/>
</dbReference>
<evidence type="ECO:0000259" key="5">
    <source>
        <dbReference type="Pfam" id="PF00535"/>
    </source>
</evidence>
<sequence>MSTADSTRSARSARHDPRISVVVITHDRRAELMRVLRHMTRPAGHPPVVVVDNASTDGTADAVRERYPGVTLIRSRTNLGAVARNVGVRAVDTPYVMFCDDDTWWEPEAPARAADLLDRHPDVASLTGLILVEPDQREDPITPELRDSPVPAPPGLPGPALLSILAGASVLRVSAFTQVGGFSPRLWLGGEEELLSLDLAAAGWWMCWTPELRVHHAPSLSRDGSRRRRLGIRNTLWTAWLRRPPAGAGRRTWAVLRSVPRDLSTLRALAEALVGLPWVLRERRPVPAEVENGLRLLEEPQRRSPARRYVG</sequence>
<evidence type="ECO:0000256" key="1">
    <source>
        <dbReference type="ARBA" id="ARBA00004776"/>
    </source>
</evidence>
<dbReference type="GO" id="GO:0016757">
    <property type="term" value="F:glycosyltransferase activity"/>
    <property type="evidence" value="ECO:0007669"/>
    <property type="project" value="UniProtKB-KW"/>
</dbReference>
<dbReference type="RefSeq" id="WP_179643228.1">
    <property type="nucleotide sequence ID" value="NZ_BAAAYY010000026.1"/>
</dbReference>
<reference evidence="6 7" key="1">
    <citation type="submission" date="2020-07" db="EMBL/GenBank/DDBJ databases">
        <title>Sequencing the genomes of 1000 actinobacteria strains.</title>
        <authorList>
            <person name="Klenk H.-P."/>
        </authorList>
    </citation>
    <scope>NUCLEOTIDE SEQUENCE [LARGE SCALE GENOMIC DNA]</scope>
    <source>
        <strain evidence="6 7">CXB654</strain>
    </source>
</reference>
<evidence type="ECO:0000256" key="3">
    <source>
        <dbReference type="ARBA" id="ARBA00022676"/>
    </source>
</evidence>
<dbReference type="EMBL" id="JACCCC010000001">
    <property type="protein sequence ID" value="NYE47241.1"/>
    <property type="molecule type" value="Genomic_DNA"/>
</dbReference>
<dbReference type="AlphaFoldDB" id="A0A852TUA5"/>
<dbReference type="InterPro" id="IPR001173">
    <property type="entry name" value="Glyco_trans_2-like"/>
</dbReference>
<evidence type="ECO:0000256" key="4">
    <source>
        <dbReference type="ARBA" id="ARBA00022679"/>
    </source>
</evidence>
<dbReference type="Proteomes" id="UP000589036">
    <property type="component" value="Unassembled WGS sequence"/>
</dbReference>
<comment type="pathway">
    <text evidence="1">Cell wall biogenesis; cell wall polysaccharide biosynthesis.</text>
</comment>
<comment type="caution">
    <text evidence="6">The sequence shown here is derived from an EMBL/GenBank/DDBJ whole genome shotgun (WGS) entry which is preliminary data.</text>
</comment>
<dbReference type="PANTHER" id="PTHR43179">
    <property type="entry name" value="RHAMNOSYLTRANSFERASE WBBL"/>
    <property type="match status" value="1"/>
</dbReference>
<dbReference type="SUPFAM" id="SSF53448">
    <property type="entry name" value="Nucleotide-diphospho-sugar transferases"/>
    <property type="match status" value="1"/>
</dbReference>